<dbReference type="PROSITE" id="PS50110">
    <property type="entry name" value="RESPONSE_REGULATORY"/>
    <property type="match status" value="1"/>
</dbReference>
<dbReference type="SUPFAM" id="SSF55874">
    <property type="entry name" value="ATPase domain of HSP90 chaperone/DNA topoisomerase II/histidine kinase"/>
    <property type="match status" value="1"/>
</dbReference>
<evidence type="ECO:0000256" key="3">
    <source>
        <dbReference type="ARBA" id="ARBA00022679"/>
    </source>
</evidence>
<feature type="compositionally biased region" description="Low complexity" evidence="6">
    <location>
        <begin position="315"/>
        <end position="343"/>
    </location>
</feature>
<dbReference type="InterPro" id="IPR005467">
    <property type="entry name" value="His_kinase_dom"/>
</dbReference>
<dbReference type="InterPro" id="IPR011006">
    <property type="entry name" value="CheY-like_superfamily"/>
</dbReference>
<proteinExistence type="predicted"/>
<reference evidence="9 10" key="1">
    <citation type="submission" date="2020-03" db="EMBL/GenBank/DDBJ databases">
        <title>Draft Genome Sequence of Cudoniella acicularis.</title>
        <authorList>
            <person name="Buettner E."/>
            <person name="Kellner H."/>
        </authorList>
    </citation>
    <scope>NUCLEOTIDE SEQUENCE [LARGE SCALE GENOMIC DNA]</scope>
    <source>
        <strain evidence="9 10">DSM 108380</strain>
    </source>
</reference>
<evidence type="ECO:0000256" key="1">
    <source>
        <dbReference type="ARBA" id="ARBA00000085"/>
    </source>
</evidence>
<dbReference type="AlphaFoldDB" id="A0A8H4RHX1"/>
<dbReference type="InterPro" id="IPR004358">
    <property type="entry name" value="Sig_transdc_His_kin-like_C"/>
</dbReference>
<evidence type="ECO:0000256" key="6">
    <source>
        <dbReference type="SAM" id="MobiDB-lite"/>
    </source>
</evidence>
<evidence type="ECO:0000256" key="4">
    <source>
        <dbReference type="ARBA" id="ARBA00022777"/>
    </source>
</evidence>
<comment type="catalytic activity">
    <reaction evidence="1">
        <text>ATP + protein L-histidine = ADP + protein N-phospho-L-histidine.</text>
        <dbReference type="EC" id="2.7.13.3"/>
    </reaction>
</comment>
<dbReference type="InterPro" id="IPR001789">
    <property type="entry name" value="Sig_transdc_resp-reg_receiver"/>
</dbReference>
<dbReference type="SMART" id="SM00448">
    <property type="entry name" value="REC"/>
    <property type="match status" value="1"/>
</dbReference>
<dbReference type="InterPro" id="IPR003594">
    <property type="entry name" value="HATPase_dom"/>
</dbReference>
<evidence type="ECO:0000256" key="2">
    <source>
        <dbReference type="ARBA" id="ARBA00012438"/>
    </source>
</evidence>
<dbReference type="Proteomes" id="UP000566819">
    <property type="component" value="Unassembled WGS sequence"/>
</dbReference>
<comment type="caution">
    <text evidence="5">Lacks conserved residue(s) required for the propagation of feature annotation.</text>
</comment>
<dbReference type="GO" id="GO:0009927">
    <property type="term" value="F:histidine phosphotransfer kinase activity"/>
    <property type="evidence" value="ECO:0007669"/>
    <property type="project" value="TreeGrafter"/>
</dbReference>
<evidence type="ECO:0000313" key="10">
    <source>
        <dbReference type="Proteomes" id="UP000566819"/>
    </source>
</evidence>
<dbReference type="PANTHER" id="PTHR43047:SF76">
    <property type="entry name" value="PHYTOCHROME-LIKE HISTIDINE KINASE 2"/>
    <property type="match status" value="1"/>
</dbReference>
<dbReference type="PROSITE" id="PS50109">
    <property type="entry name" value="HIS_KIN"/>
    <property type="match status" value="1"/>
</dbReference>
<feature type="domain" description="Response regulatory" evidence="8">
    <location>
        <begin position="366"/>
        <end position="473"/>
    </location>
</feature>
<dbReference type="SUPFAM" id="SSF52172">
    <property type="entry name" value="CheY-like"/>
    <property type="match status" value="1"/>
</dbReference>
<feature type="domain" description="Histidine kinase" evidence="7">
    <location>
        <begin position="106"/>
        <end position="289"/>
    </location>
</feature>
<keyword evidence="3" id="KW-0808">Transferase</keyword>
<dbReference type="EC" id="2.7.13.3" evidence="2"/>
<keyword evidence="10" id="KW-1185">Reference proteome</keyword>
<dbReference type="OrthoDB" id="303614at2759"/>
<evidence type="ECO:0000259" key="7">
    <source>
        <dbReference type="PROSITE" id="PS50109"/>
    </source>
</evidence>
<dbReference type="Pfam" id="PF02518">
    <property type="entry name" value="HATPase_c"/>
    <property type="match status" value="1"/>
</dbReference>
<dbReference type="Gene3D" id="3.30.565.10">
    <property type="entry name" value="Histidine kinase-like ATPase, C-terminal domain"/>
    <property type="match status" value="1"/>
</dbReference>
<feature type="compositionally biased region" description="Acidic residues" evidence="6">
    <location>
        <begin position="64"/>
        <end position="76"/>
    </location>
</feature>
<keyword evidence="4" id="KW-0418">Kinase</keyword>
<feature type="region of interest" description="Disordered" evidence="6">
    <location>
        <begin position="36"/>
        <end position="81"/>
    </location>
</feature>
<dbReference type="EMBL" id="JAAMPI010000807">
    <property type="protein sequence ID" value="KAF4628477.1"/>
    <property type="molecule type" value="Genomic_DNA"/>
</dbReference>
<evidence type="ECO:0000313" key="9">
    <source>
        <dbReference type="EMBL" id="KAF4628477.1"/>
    </source>
</evidence>
<comment type="caution">
    <text evidence="9">The sequence shown here is derived from an EMBL/GenBank/DDBJ whole genome shotgun (WGS) entry which is preliminary data.</text>
</comment>
<dbReference type="GO" id="GO:0000155">
    <property type="term" value="F:phosphorelay sensor kinase activity"/>
    <property type="evidence" value="ECO:0007669"/>
    <property type="project" value="TreeGrafter"/>
</dbReference>
<protein>
    <recommendedName>
        <fullName evidence="2">histidine kinase</fullName>
        <ecNumber evidence="2">2.7.13.3</ecNumber>
    </recommendedName>
</protein>
<dbReference type="InterPro" id="IPR036890">
    <property type="entry name" value="HATPase_C_sf"/>
</dbReference>
<evidence type="ECO:0000259" key="8">
    <source>
        <dbReference type="PROSITE" id="PS50110"/>
    </source>
</evidence>
<sequence length="487" mass="53025">MVLGVLIGVPFLIGTLAGWLVWVDNPRFAIVEPASRDSEGDVRGGGGGGFTSRLVGEEVHGEEKDAEAENEESEEEGERRPLLRTASKTYGIYMKSSIPLESTAVLTTLYGQFIEIHEENIDLRSILSEVVVAFKEEALRRNLHIKTEDDQAMPQLVRGDPSGLRQVVSNLLANALQSSDGAHINIGLQHIKTTQTNLVIRISFTDHGIGLSEEHLDSIFQDFEQVLDDDESSTSGNQNAKEKGTKPLQIGLGLATVARFVRLHSGQISMYSEGEGEGTNVSITIPFPKALSGDFSKRRVSSGVALPTPPSDMLSSQASKTPGSASSSAAPLPTDSTATSSASPGSNMGRYLFTIETAQDDRPIFNILVAEDNSLNSRLLETRLKRRGHAVRVVVDVVDSMEATRMIREFEKEPSSSIKLSPRVASYGRISIVAVSASLSEQRVHEYVEIGFDGWILKPIDFQRLEAIITAIEDEQAREILFYGTGN</sequence>
<dbReference type="PRINTS" id="PR00344">
    <property type="entry name" value="BCTRLSENSOR"/>
</dbReference>
<organism evidence="9 10">
    <name type="scientific">Cudoniella acicularis</name>
    <dbReference type="NCBI Taxonomy" id="354080"/>
    <lineage>
        <taxon>Eukaryota</taxon>
        <taxon>Fungi</taxon>
        <taxon>Dikarya</taxon>
        <taxon>Ascomycota</taxon>
        <taxon>Pezizomycotina</taxon>
        <taxon>Leotiomycetes</taxon>
        <taxon>Helotiales</taxon>
        <taxon>Tricladiaceae</taxon>
        <taxon>Cudoniella</taxon>
    </lineage>
</organism>
<accession>A0A8H4RHX1</accession>
<dbReference type="GO" id="GO:0005886">
    <property type="term" value="C:plasma membrane"/>
    <property type="evidence" value="ECO:0007669"/>
    <property type="project" value="TreeGrafter"/>
</dbReference>
<dbReference type="PANTHER" id="PTHR43047">
    <property type="entry name" value="TWO-COMPONENT HISTIDINE PROTEIN KINASE"/>
    <property type="match status" value="1"/>
</dbReference>
<evidence type="ECO:0000256" key="5">
    <source>
        <dbReference type="PROSITE-ProRule" id="PRU00169"/>
    </source>
</evidence>
<dbReference type="SMART" id="SM00387">
    <property type="entry name" value="HATPase_c"/>
    <property type="match status" value="1"/>
</dbReference>
<gene>
    <name evidence="9" type="ORF">G7Y89_g9679</name>
</gene>
<feature type="region of interest" description="Disordered" evidence="6">
    <location>
        <begin position="300"/>
        <end position="343"/>
    </location>
</feature>
<dbReference type="Gene3D" id="3.40.50.2300">
    <property type="match status" value="1"/>
</dbReference>
<name>A0A8H4RHX1_9HELO</name>